<reference evidence="2 3" key="1">
    <citation type="submission" date="2019-03" db="EMBL/GenBank/DDBJ databases">
        <title>Genomic Encyclopedia of Type Strains, Phase IV (KMG-IV): sequencing the most valuable type-strain genomes for metagenomic binning, comparative biology and taxonomic classification.</title>
        <authorList>
            <person name="Goeker M."/>
        </authorList>
    </citation>
    <scope>NUCLEOTIDE SEQUENCE [LARGE SCALE GENOMIC DNA]</scope>
    <source>
        <strain evidence="2 3">DSM 29481</strain>
    </source>
</reference>
<protein>
    <submittedName>
        <fullName evidence="2">Putative stage IV sporulation protein YqfD</fullName>
    </submittedName>
</protein>
<dbReference type="Proteomes" id="UP000295773">
    <property type="component" value="Unassembled WGS sequence"/>
</dbReference>
<dbReference type="RefSeq" id="WP_008688398.1">
    <property type="nucleotide sequence ID" value="NZ_AP024510.1"/>
</dbReference>
<evidence type="ECO:0000313" key="2">
    <source>
        <dbReference type="EMBL" id="TCU63445.1"/>
    </source>
</evidence>
<name>A0A4R3TP86_9FIRM</name>
<keyword evidence="1" id="KW-0472">Membrane</keyword>
<dbReference type="AlphaFoldDB" id="A0A4R3TP86"/>
<keyword evidence="3" id="KW-1185">Reference proteome</keyword>
<feature type="transmembrane region" description="Helical" evidence="1">
    <location>
        <begin position="86"/>
        <end position="105"/>
    </location>
</feature>
<dbReference type="EMBL" id="SMBP01000001">
    <property type="protein sequence ID" value="TCU63445.1"/>
    <property type="molecule type" value="Genomic_DNA"/>
</dbReference>
<dbReference type="Pfam" id="PF06898">
    <property type="entry name" value="YqfD"/>
    <property type="match status" value="1"/>
</dbReference>
<keyword evidence="1" id="KW-0812">Transmembrane</keyword>
<dbReference type="InterPro" id="IPR010690">
    <property type="entry name" value="YqfD"/>
</dbReference>
<comment type="caution">
    <text evidence="2">The sequence shown here is derived from an EMBL/GenBank/DDBJ whole genome shotgun (WGS) entry which is preliminary data.</text>
</comment>
<evidence type="ECO:0000313" key="3">
    <source>
        <dbReference type="Proteomes" id="UP000295773"/>
    </source>
</evidence>
<sequence>MKARKKLGLDKWKVQMDASAFLHICKQGNLELYDITIHQREIQFYTSVLQRHTIYRLLPKAVLLTTTGMLGYLLRSMVKPARLLSVVAAILIWYGLSSTIFEVTIKGEKDESRILIQKTLKQMGYTTPFHHQDENKLKEALKKKLENEIAWLEIEKRGSRYIITYTPKEFATLETLHHRELIAKQDGVIARFDIQHGNKVHKVNEFVHKGDVLVSNVIADSKSKNQEVYVKGRVFAYTWRDVTVSMDDTKMPKAFQYFELLMAARAQVSQDFHKDDKIHKENILQFSKDMGKIKMVIHYTLLQDITTP</sequence>
<evidence type="ECO:0000256" key="1">
    <source>
        <dbReference type="SAM" id="Phobius"/>
    </source>
</evidence>
<accession>A0A4R3TP86</accession>
<gene>
    <name evidence="2" type="ORF">EDD61_10196</name>
</gene>
<organism evidence="2 3">
    <name type="scientific">Longicatena caecimuris</name>
    <dbReference type="NCBI Taxonomy" id="1796635"/>
    <lineage>
        <taxon>Bacteria</taxon>
        <taxon>Bacillati</taxon>
        <taxon>Bacillota</taxon>
        <taxon>Erysipelotrichia</taxon>
        <taxon>Erysipelotrichales</taxon>
        <taxon>Erysipelotrichaceae</taxon>
        <taxon>Longicatena</taxon>
    </lineage>
</organism>
<keyword evidence="1" id="KW-1133">Transmembrane helix</keyword>
<proteinExistence type="predicted"/>
<dbReference type="GeneID" id="73795690"/>